<comment type="caution">
    <text evidence="2">The sequence shown here is derived from an EMBL/GenBank/DDBJ whole genome shotgun (WGS) entry which is preliminary data.</text>
</comment>
<dbReference type="PANTHER" id="PTHR10529">
    <property type="entry name" value="AP COMPLEX SUBUNIT MU"/>
    <property type="match status" value="1"/>
</dbReference>
<dbReference type="Pfam" id="PF00928">
    <property type="entry name" value="Adap_comp_sub"/>
    <property type="match status" value="1"/>
</dbReference>
<dbReference type="PROSITE" id="PS51072">
    <property type="entry name" value="MHD"/>
    <property type="match status" value="1"/>
</dbReference>
<dbReference type="InterPro" id="IPR036168">
    <property type="entry name" value="AP2_Mu_C_sf"/>
</dbReference>
<dbReference type="AlphaFoldDB" id="A0A7J7K4Y2"/>
<proteinExistence type="predicted"/>
<protein>
    <submittedName>
        <fullName evidence="2">AP3M2</fullName>
    </submittedName>
</protein>
<feature type="domain" description="MHD" evidence="1">
    <location>
        <begin position="1"/>
        <end position="202"/>
    </location>
</feature>
<evidence type="ECO:0000313" key="3">
    <source>
        <dbReference type="Proteomes" id="UP000593567"/>
    </source>
</evidence>
<gene>
    <name evidence="2" type="ORF">EB796_009053</name>
</gene>
<organism evidence="2 3">
    <name type="scientific">Bugula neritina</name>
    <name type="common">Brown bryozoan</name>
    <name type="synonym">Sertularia neritina</name>
    <dbReference type="NCBI Taxonomy" id="10212"/>
    <lineage>
        <taxon>Eukaryota</taxon>
        <taxon>Metazoa</taxon>
        <taxon>Spiralia</taxon>
        <taxon>Lophotrochozoa</taxon>
        <taxon>Bryozoa</taxon>
        <taxon>Gymnolaemata</taxon>
        <taxon>Cheilostomatida</taxon>
        <taxon>Flustrina</taxon>
        <taxon>Buguloidea</taxon>
        <taxon>Bugulidae</taxon>
        <taxon>Bugula</taxon>
    </lineage>
</organism>
<dbReference type="SUPFAM" id="SSF49447">
    <property type="entry name" value="Second domain of Mu2 adaptin subunit (ap50) of ap2 adaptor"/>
    <property type="match status" value="1"/>
</dbReference>
<accession>A0A7J7K4Y2</accession>
<reference evidence="2" key="1">
    <citation type="submission" date="2020-06" db="EMBL/GenBank/DDBJ databases">
        <title>Draft genome of Bugula neritina, a colonial animal packing powerful symbionts and potential medicines.</title>
        <authorList>
            <person name="Rayko M."/>
        </authorList>
    </citation>
    <scope>NUCLEOTIDE SEQUENCE [LARGE SCALE GENOMIC DNA]</scope>
    <source>
        <strain evidence="2">Kwan_BN1</strain>
    </source>
</reference>
<sequence>MPDLTMNFVNPRLLDDVSFHPCVRFKRWESEKVLSFVPPDGQFRLVSYHISSQNNVQVPIYAKHNIVYREGSSGRFDVSIGHKNTAGKTIEKAVVEVTFPKSVLSVSLSPSQGKYSFDPTSKILIWDVGEMEPGKTPSIKGSIALISGSEVPDITPSLNLRFQLSGYTASGVRVHRVDCYGEKYKPFKGVKYMTKAGRFQVRT</sequence>
<dbReference type="InterPro" id="IPR050431">
    <property type="entry name" value="Adaptor_comp_med_subunit"/>
</dbReference>
<keyword evidence="3" id="KW-1185">Reference proteome</keyword>
<name>A0A7J7K4Y2_BUGNE</name>
<dbReference type="InterPro" id="IPR028565">
    <property type="entry name" value="MHD"/>
</dbReference>
<dbReference type="EMBL" id="VXIV02001493">
    <property type="protein sequence ID" value="KAF6032636.1"/>
    <property type="molecule type" value="Genomic_DNA"/>
</dbReference>
<dbReference type="Proteomes" id="UP000593567">
    <property type="component" value="Unassembled WGS sequence"/>
</dbReference>
<evidence type="ECO:0000313" key="2">
    <source>
        <dbReference type="EMBL" id="KAF6032636.1"/>
    </source>
</evidence>
<dbReference type="OrthoDB" id="870at2759"/>
<dbReference type="Gene3D" id="2.60.40.1170">
    <property type="entry name" value="Mu homology domain, subdomain B"/>
    <property type="match status" value="2"/>
</dbReference>
<evidence type="ECO:0000259" key="1">
    <source>
        <dbReference type="PROSITE" id="PS51072"/>
    </source>
</evidence>